<keyword evidence="12" id="KW-0255">Endonuclease</keyword>
<evidence type="ECO:0000313" key="12">
    <source>
        <dbReference type="EMBL" id="CBN74185.1"/>
    </source>
</evidence>
<keyword evidence="13" id="KW-1185">Reference proteome</keyword>
<name>D8LEA3_ECTSI</name>
<feature type="compositionally biased region" description="Basic residues" evidence="10">
    <location>
        <begin position="231"/>
        <end position="240"/>
    </location>
</feature>
<dbReference type="Pfam" id="PF00633">
    <property type="entry name" value="HHH"/>
    <property type="match status" value="1"/>
</dbReference>
<dbReference type="Pfam" id="PF00730">
    <property type="entry name" value="HhH-GPD"/>
    <property type="match status" value="1"/>
</dbReference>
<dbReference type="PROSITE" id="PS01155">
    <property type="entry name" value="ENDONUCLEASE_III_2"/>
    <property type="match status" value="1"/>
</dbReference>
<comment type="similarity">
    <text evidence="1">Belongs to the Nth/MutY family.</text>
</comment>
<feature type="compositionally biased region" description="Basic and acidic residues" evidence="10">
    <location>
        <begin position="241"/>
        <end position="254"/>
    </location>
</feature>
<dbReference type="FunFam" id="1.10.340.30:FF:000001">
    <property type="entry name" value="Endonuclease III"/>
    <property type="match status" value="1"/>
</dbReference>
<keyword evidence="3" id="KW-0479">Metal-binding</keyword>
<dbReference type="InterPro" id="IPR004036">
    <property type="entry name" value="Endonuclease-III-like_CS2"/>
</dbReference>
<dbReference type="PANTHER" id="PTHR10359:SF18">
    <property type="entry name" value="ENDONUCLEASE III"/>
    <property type="match status" value="1"/>
</dbReference>
<evidence type="ECO:0000256" key="2">
    <source>
        <dbReference type="ARBA" id="ARBA00022485"/>
    </source>
</evidence>
<keyword evidence="7" id="KW-0411">Iron-sulfur</keyword>
<organism evidence="12 13">
    <name type="scientific">Ectocarpus siliculosus</name>
    <name type="common">Brown alga</name>
    <name type="synonym">Conferva siliculosa</name>
    <dbReference type="NCBI Taxonomy" id="2880"/>
    <lineage>
        <taxon>Eukaryota</taxon>
        <taxon>Sar</taxon>
        <taxon>Stramenopiles</taxon>
        <taxon>Ochrophyta</taxon>
        <taxon>PX clade</taxon>
        <taxon>Phaeophyceae</taxon>
        <taxon>Ectocarpales</taxon>
        <taxon>Ectocarpaceae</taxon>
        <taxon>Ectocarpus</taxon>
    </lineage>
</organism>
<evidence type="ECO:0000256" key="3">
    <source>
        <dbReference type="ARBA" id="ARBA00022723"/>
    </source>
</evidence>
<dbReference type="GO" id="GO:0051539">
    <property type="term" value="F:4 iron, 4 sulfur cluster binding"/>
    <property type="evidence" value="ECO:0007669"/>
    <property type="project" value="UniProtKB-KW"/>
</dbReference>
<keyword evidence="6" id="KW-0408">Iron</keyword>
<evidence type="ECO:0000256" key="7">
    <source>
        <dbReference type="ARBA" id="ARBA00023014"/>
    </source>
</evidence>
<evidence type="ECO:0000256" key="5">
    <source>
        <dbReference type="ARBA" id="ARBA00022801"/>
    </source>
</evidence>
<feature type="compositionally biased region" description="Basic residues" evidence="10">
    <location>
        <begin position="1"/>
        <end position="10"/>
    </location>
</feature>
<keyword evidence="4" id="KW-0227">DNA damage</keyword>
<dbReference type="SMART" id="SM00478">
    <property type="entry name" value="ENDO3c"/>
    <property type="match status" value="1"/>
</dbReference>
<dbReference type="Gene3D" id="1.10.340.30">
    <property type="entry name" value="Hypothetical protein, domain 2"/>
    <property type="match status" value="1"/>
</dbReference>
<dbReference type="HAMAP" id="MF_00942">
    <property type="entry name" value="Nth"/>
    <property type="match status" value="1"/>
</dbReference>
<dbReference type="InParanoid" id="D8LEA3"/>
<evidence type="ECO:0000256" key="8">
    <source>
        <dbReference type="ARBA" id="ARBA00023204"/>
    </source>
</evidence>
<feature type="compositionally biased region" description="Low complexity" evidence="10">
    <location>
        <begin position="75"/>
        <end position="84"/>
    </location>
</feature>
<dbReference type="CDD" id="cd00056">
    <property type="entry name" value="ENDO3c"/>
    <property type="match status" value="1"/>
</dbReference>
<feature type="domain" description="HhH-GPD" evidence="11">
    <location>
        <begin position="294"/>
        <end position="442"/>
    </location>
</feature>
<reference evidence="12 13" key="1">
    <citation type="journal article" date="2010" name="Nature">
        <title>The Ectocarpus genome and the independent evolution of multicellularity in brown algae.</title>
        <authorList>
            <person name="Cock J.M."/>
            <person name="Sterck L."/>
            <person name="Rouze P."/>
            <person name="Scornet D."/>
            <person name="Allen A.E."/>
            <person name="Amoutzias G."/>
            <person name="Anthouard V."/>
            <person name="Artiguenave F."/>
            <person name="Aury J.M."/>
            <person name="Badger J.H."/>
            <person name="Beszteri B."/>
            <person name="Billiau K."/>
            <person name="Bonnet E."/>
            <person name="Bothwell J.H."/>
            <person name="Bowler C."/>
            <person name="Boyen C."/>
            <person name="Brownlee C."/>
            <person name="Carrano C.J."/>
            <person name="Charrier B."/>
            <person name="Cho G.Y."/>
            <person name="Coelho S.M."/>
            <person name="Collen J."/>
            <person name="Corre E."/>
            <person name="Da Silva C."/>
            <person name="Delage L."/>
            <person name="Delaroque N."/>
            <person name="Dittami S.M."/>
            <person name="Doulbeau S."/>
            <person name="Elias M."/>
            <person name="Farnham G."/>
            <person name="Gachon C.M."/>
            <person name="Gschloessl B."/>
            <person name="Heesch S."/>
            <person name="Jabbari K."/>
            <person name="Jubin C."/>
            <person name="Kawai H."/>
            <person name="Kimura K."/>
            <person name="Kloareg B."/>
            <person name="Kupper F.C."/>
            <person name="Lang D."/>
            <person name="Le Bail A."/>
            <person name="Leblanc C."/>
            <person name="Lerouge P."/>
            <person name="Lohr M."/>
            <person name="Lopez P.J."/>
            <person name="Martens C."/>
            <person name="Maumus F."/>
            <person name="Michel G."/>
            <person name="Miranda-Saavedra D."/>
            <person name="Morales J."/>
            <person name="Moreau H."/>
            <person name="Motomura T."/>
            <person name="Nagasato C."/>
            <person name="Napoli C.A."/>
            <person name="Nelson D.R."/>
            <person name="Nyvall-Collen P."/>
            <person name="Peters A.F."/>
            <person name="Pommier C."/>
            <person name="Potin P."/>
            <person name="Poulain J."/>
            <person name="Quesneville H."/>
            <person name="Read B."/>
            <person name="Rensing S.A."/>
            <person name="Ritter A."/>
            <person name="Rousvoal S."/>
            <person name="Samanta M."/>
            <person name="Samson G."/>
            <person name="Schroeder D.C."/>
            <person name="Segurens B."/>
            <person name="Strittmatter M."/>
            <person name="Tonon T."/>
            <person name="Tregear J.W."/>
            <person name="Valentin K."/>
            <person name="von Dassow P."/>
            <person name="Yamagishi T."/>
            <person name="Van de Peer Y."/>
            <person name="Wincker P."/>
        </authorList>
    </citation>
    <scope>NUCLEOTIDE SEQUENCE [LARGE SCALE GENOMIC DNA]</scope>
    <source>
        <strain evidence="13">Ec32 / CCAP1310/4</strain>
    </source>
</reference>
<proteinExistence type="inferred from homology"/>
<dbReference type="Proteomes" id="UP000002630">
    <property type="component" value="Unassembled WGS sequence"/>
</dbReference>
<dbReference type="eggNOG" id="KOG1921">
    <property type="taxonomic scope" value="Eukaryota"/>
</dbReference>
<dbReference type="EMBL" id="FN649760">
    <property type="protein sequence ID" value="CBN74185.1"/>
    <property type="molecule type" value="Genomic_DNA"/>
</dbReference>
<dbReference type="Gene3D" id="1.10.1670.10">
    <property type="entry name" value="Helix-hairpin-Helix base-excision DNA repair enzymes (C-terminal)"/>
    <property type="match status" value="1"/>
</dbReference>
<dbReference type="InterPro" id="IPR000445">
    <property type="entry name" value="HhH_motif"/>
</dbReference>
<dbReference type="GO" id="GO:0003677">
    <property type="term" value="F:DNA binding"/>
    <property type="evidence" value="ECO:0007669"/>
    <property type="project" value="InterPro"/>
</dbReference>
<keyword evidence="2" id="KW-0004">4Fe-4S</keyword>
<accession>D8LEA3</accession>
<dbReference type="InterPro" id="IPR011257">
    <property type="entry name" value="DNA_glycosylase"/>
</dbReference>
<dbReference type="PANTHER" id="PTHR10359">
    <property type="entry name" value="A/G-SPECIFIC ADENINE GLYCOSYLASE/ENDONUCLEASE III"/>
    <property type="match status" value="1"/>
</dbReference>
<evidence type="ECO:0000256" key="1">
    <source>
        <dbReference type="ARBA" id="ARBA00008343"/>
    </source>
</evidence>
<dbReference type="InterPro" id="IPR003265">
    <property type="entry name" value="HhH-GPD_domain"/>
</dbReference>
<dbReference type="GO" id="GO:0000703">
    <property type="term" value="F:oxidized pyrimidine nucleobase lesion DNA N-glycosylase activity"/>
    <property type="evidence" value="ECO:0007669"/>
    <property type="project" value="UniProtKB-ARBA"/>
</dbReference>
<dbReference type="SUPFAM" id="SSF48150">
    <property type="entry name" value="DNA-glycosylase"/>
    <property type="match status" value="1"/>
</dbReference>
<evidence type="ECO:0000256" key="9">
    <source>
        <dbReference type="ARBA" id="ARBA00023295"/>
    </source>
</evidence>
<feature type="compositionally biased region" description="Polar residues" evidence="10">
    <location>
        <begin position="11"/>
        <end position="24"/>
    </location>
</feature>
<evidence type="ECO:0000256" key="4">
    <source>
        <dbReference type="ARBA" id="ARBA00022763"/>
    </source>
</evidence>
<dbReference type="GO" id="GO:0006285">
    <property type="term" value="P:base-excision repair, AP site formation"/>
    <property type="evidence" value="ECO:0007669"/>
    <property type="project" value="TreeGrafter"/>
</dbReference>
<keyword evidence="12" id="KW-0540">Nuclease</keyword>
<dbReference type="GO" id="GO:0046872">
    <property type="term" value="F:metal ion binding"/>
    <property type="evidence" value="ECO:0007669"/>
    <property type="project" value="UniProtKB-KW"/>
</dbReference>
<feature type="region of interest" description="Disordered" evidence="10">
    <location>
        <begin position="1"/>
        <end position="254"/>
    </location>
</feature>
<dbReference type="OrthoDB" id="10248838at2759"/>
<evidence type="ECO:0000256" key="10">
    <source>
        <dbReference type="SAM" id="MobiDB-lite"/>
    </source>
</evidence>
<keyword evidence="5" id="KW-0378">Hydrolase</keyword>
<dbReference type="InterPro" id="IPR005759">
    <property type="entry name" value="Nth"/>
</dbReference>
<dbReference type="GO" id="GO:0003906">
    <property type="term" value="F:DNA-(apurinic or apyrimidinic site) endonuclease activity"/>
    <property type="evidence" value="ECO:0007669"/>
    <property type="project" value="InterPro"/>
</dbReference>
<evidence type="ECO:0000256" key="6">
    <source>
        <dbReference type="ARBA" id="ARBA00023004"/>
    </source>
</evidence>
<evidence type="ECO:0000313" key="13">
    <source>
        <dbReference type="Proteomes" id="UP000002630"/>
    </source>
</evidence>
<evidence type="ECO:0000259" key="11">
    <source>
        <dbReference type="SMART" id="SM00478"/>
    </source>
</evidence>
<dbReference type="AlphaFoldDB" id="D8LEA3"/>
<keyword evidence="9" id="KW-0326">Glycosidase</keyword>
<sequence>MLAGAPRHRQQSAYFSLPSTSAVQPSPDPPPRAHTHKRSVVGLPSTTQERQRAAPGDTDEPKSSIRRQTPNANQGGSTTFATSAGGSGDPEPSETSHYFDSSPPVRGRKRKAAASVAGPAGGSCTTGGKSRRHRGAGDATGKYPKLSATSPSATTGVCAAGTQRRSSGRLNAVKKEELTSALELPEPPPSDAKRRTKGDASTNGDCKPRRRRAAVATKGEVCAQASEEGKGKKKARTKAKTKIEKGEGVRERAVPPRLAEKAALIIQIMDKLYPDPPIPINHMDSFTLLCGVLLSAQTTDAQVNLVTQELFRVAPNPQSLSKMAHEDLQRTIRSVGLAPTKAKHLIALSQQILDRFDGKVPQTFEGLQSLPGVGRKTAAVVMVQAFNTPAFPVDTHIHRLALRWGLTKNEKNASKVEEDLMAVFPRDSWAKLHLQFIYFGREHCQARVHDASACPICSWVKKTGPGSPKALAQLTCLNDYLASPTPTKKSSKNAIVYSERKLEMEQFRMKLEDS</sequence>
<keyword evidence="8" id="KW-0234">DNA repair</keyword>
<gene>
    <name evidence="12" type="ORF">Esi_0013_0107</name>
</gene>
<protein>
    <submittedName>
        <fullName evidence="12">Endonuclease</fullName>
    </submittedName>
</protein>
<dbReference type="STRING" id="2880.D8LEA3"/>
<dbReference type="InterPro" id="IPR023170">
    <property type="entry name" value="HhH_base_excis_C"/>
</dbReference>